<evidence type="ECO:0000313" key="4">
    <source>
        <dbReference type="Proteomes" id="UP000714275"/>
    </source>
</evidence>
<sequence length="285" mass="32271">MAFSADDVAVARRLQLVAYICTSMAMFWTYDYMCSLHEEWTFLLRSRWTKVKALYIIARYVPFLITTTNLYLTLAPNEDTNNCRILINISSSFGLISLTCSECFFVLRTYALWNNNRIVLVAMLSTLFAVIAVCIGIRFTTIATSHITTSAIPGITGCSWSSHSVRFFMAFILLFAFQLGLFSLTLIRVIQSWRSDKGHLHVVLVNHNIFYYASGLLLSGVNVLVPVLLSDSVYYSLFEGLQVFILSILATRMHLYLWHIDRNVNGSEALVCISMSDMSPADRTV</sequence>
<feature type="transmembrane region" description="Helical" evidence="1">
    <location>
        <begin position="53"/>
        <end position="73"/>
    </location>
</feature>
<keyword evidence="4" id="KW-1185">Reference proteome</keyword>
<accession>A0A9P6ZN65</accession>
<evidence type="ECO:0000256" key="1">
    <source>
        <dbReference type="SAM" id="Phobius"/>
    </source>
</evidence>
<dbReference type="Pfam" id="PF20151">
    <property type="entry name" value="DUF6533"/>
    <property type="match status" value="1"/>
</dbReference>
<comment type="caution">
    <text evidence="3">The sequence shown here is derived from an EMBL/GenBank/DDBJ whole genome shotgun (WGS) entry which is preliminary data.</text>
</comment>
<reference evidence="3" key="1">
    <citation type="journal article" date="2020" name="New Phytol.">
        <title>Comparative genomics reveals dynamic genome evolution in host specialist ectomycorrhizal fungi.</title>
        <authorList>
            <person name="Lofgren L.A."/>
            <person name="Nguyen N.H."/>
            <person name="Vilgalys R."/>
            <person name="Ruytinx J."/>
            <person name="Liao H.L."/>
            <person name="Branco S."/>
            <person name="Kuo A."/>
            <person name="LaButti K."/>
            <person name="Lipzen A."/>
            <person name="Andreopoulos W."/>
            <person name="Pangilinan J."/>
            <person name="Riley R."/>
            <person name="Hundley H."/>
            <person name="Na H."/>
            <person name="Barry K."/>
            <person name="Grigoriev I.V."/>
            <person name="Stajich J.E."/>
            <person name="Kennedy P.G."/>
        </authorList>
    </citation>
    <scope>NUCLEOTIDE SEQUENCE</scope>
    <source>
        <strain evidence="3">DOB743</strain>
    </source>
</reference>
<feature type="transmembrane region" description="Helical" evidence="1">
    <location>
        <begin position="209"/>
        <end position="229"/>
    </location>
</feature>
<evidence type="ECO:0000259" key="2">
    <source>
        <dbReference type="Pfam" id="PF20151"/>
    </source>
</evidence>
<organism evidence="3 4">
    <name type="scientific">Suillus placidus</name>
    <dbReference type="NCBI Taxonomy" id="48579"/>
    <lineage>
        <taxon>Eukaryota</taxon>
        <taxon>Fungi</taxon>
        <taxon>Dikarya</taxon>
        <taxon>Basidiomycota</taxon>
        <taxon>Agaricomycotina</taxon>
        <taxon>Agaricomycetes</taxon>
        <taxon>Agaricomycetidae</taxon>
        <taxon>Boletales</taxon>
        <taxon>Suillineae</taxon>
        <taxon>Suillaceae</taxon>
        <taxon>Suillus</taxon>
    </lineage>
</organism>
<feature type="domain" description="DUF6533" evidence="2">
    <location>
        <begin position="19"/>
        <end position="64"/>
    </location>
</feature>
<feature type="transmembrane region" description="Helical" evidence="1">
    <location>
        <begin position="85"/>
        <end position="107"/>
    </location>
</feature>
<keyword evidence="1" id="KW-1133">Transmembrane helix</keyword>
<feature type="transmembrane region" description="Helical" evidence="1">
    <location>
        <begin position="167"/>
        <end position="189"/>
    </location>
</feature>
<dbReference type="InterPro" id="IPR045340">
    <property type="entry name" value="DUF6533"/>
</dbReference>
<feature type="transmembrane region" description="Helical" evidence="1">
    <location>
        <begin position="16"/>
        <end position="33"/>
    </location>
</feature>
<name>A0A9P6ZN65_9AGAM</name>
<dbReference type="Proteomes" id="UP000714275">
    <property type="component" value="Unassembled WGS sequence"/>
</dbReference>
<evidence type="ECO:0000313" key="3">
    <source>
        <dbReference type="EMBL" id="KAG1773234.1"/>
    </source>
</evidence>
<keyword evidence="1" id="KW-0812">Transmembrane</keyword>
<protein>
    <recommendedName>
        <fullName evidence="2">DUF6533 domain-containing protein</fullName>
    </recommendedName>
</protein>
<dbReference type="AlphaFoldDB" id="A0A9P6ZN65"/>
<feature type="transmembrane region" description="Helical" evidence="1">
    <location>
        <begin position="241"/>
        <end position="258"/>
    </location>
</feature>
<feature type="transmembrane region" description="Helical" evidence="1">
    <location>
        <begin position="119"/>
        <end position="139"/>
    </location>
</feature>
<dbReference type="EMBL" id="JABBWD010000049">
    <property type="protein sequence ID" value="KAG1773234.1"/>
    <property type="molecule type" value="Genomic_DNA"/>
</dbReference>
<dbReference type="OrthoDB" id="2958007at2759"/>
<keyword evidence="1" id="KW-0472">Membrane</keyword>
<gene>
    <name evidence="3" type="ORF">EV702DRAFT_1244102</name>
</gene>
<proteinExistence type="predicted"/>